<accession>D7G2R8</accession>
<keyword evidence="5" id="KW-0249">Electron transport</keyword>
<dbReference type="InParanoid" id="D7G2R8"/>
<dbReference type="SMART" id="SM00664">
    <property type="entry name" value="DoH"/>
    <property type="match status" value="2"/>
</dbReference>
<evidence type="ECO:0000256" key="4">
    <source>
        <dbReference type="ARBA" id="ARBA00022729"/>
    </source>
</evidence>
<evidence type="ECO:0000256" key="2">
    <source>
        <dbReference type="ARBA" id="ARBA00022448"/>
    </source>
</evidence>
<feature type="domain" description="DOMON" evidence="10">
    <location>
        <begin position="160"/>
        <end position="272"/>
    </location>
</feature>
<dbReference type="Gene3D" id="1.20.120.1770">
    <property type="match status" value="1"/>
</dbReference>
<dbReference type="Proteomes" id="UP000002630">
    <property type="component" value="Linkage Group LG23"/>
</dbReference>
<reference evidence="12 13" key="1">
    <citation type="journal article" date="2010" name="Nature">
        <title>The Ectocarpus genome and the independent evolution of multicellularity in brown algae.</title>
        <authorList>
            <person name="Cock J.M."/>
            <person name="Sterck L."/>
            <person name="Rouze P."/>
            <person name="Scornet D."/>
            <person name="Allen A.E."/>
            <person name="Amoutzias G."/>
            <person name="Anthouard V."/>
            <person name="Artiguenave F."/>
            <person name="Aury J.M."/>
            <person name="Badger J.H."/>
            <person name="Beszteri B."/>
            <person name="Billiau K."/>
            <person name="Bonnet E."/>
            <person name="Bothwell J.H."/>
            <person name="Bowler C."/>
            <person name="Boyen C."/>
            <person name="Brownlee C."/>
            <person name="Carrano C.J."/>
            <person name="Charrier B."/>
            <person name="Cho G.Y."/>
            <person name="Coelho S.M."/>
            <person name="Collen J."/>
            <person name="Corre E."/>
            <person name="Da Silva C."/>
            <person name="Delage L."/>
            <person name="Delaroque N."/>
            <person name="Dittami S.M."/>
            <person name="Doulbeau S."/>
            <person name="Elias M."/>
            <person name="Farnham G."/>
            <person name="Gachon C.M."/>
            <person name="Gschloessl B."/>
            <person name="Heesch S."/>
            <person name="Jabbari K."/>
            <person name="Jubin C."/>
            <person name="Kawai H."/>
            <person name="Kimura K."/>
            <person name="Kloareg B."/>
            <person name="Kupper F.C."/>
            <person name="Lang D."/>
            <person name="Le Bail A."/>
            <person name="Leblanc C."/>
            <person name="Lerouge P."/>
            <person name="Lohr M."/>
            <person name="Lopez P.J."/>
            <person name="Martens C."/>
            <person name="Maumus F."/>
            <person name="Michel G."/>
            <person name="Miranda-Saavedra D."/>
            <person name="Morales J."/>
            <person name="Moreau H."/>
            <person name="Motomura T."/>
            <person name="Nagasato C."/>
            <person name="Napoli C.A."/>
            <person name="Nelson D.R."/>
            <person name="Nyvall-Collen P."/>
            <person name="Peters A.F."/>
            <person name="Pommier C."/>
            <person name="Potin P."/>
            <person name="Poulain J."/>
            <person name="Quesneville H."/>
            <person name="Read B."/>
            <person name="Rensing S.A."/>
            <person name="Ritter A."/>
            <person name="Rousvoal S."/>
            <person name="Samanta M."/>
            <person name="Samson G."/>
            <person name="Schroeder D.C."/>
            <person name="Segurens B."/>
            <person name="Strittmatter M."/>
            <person name="Tonon T."/>
            <person name="Tregear J.W."/>
            <person name="Valentin K."/>
            <person name="von Dassow P."/>
            <person name="Yamagishi T."/>
            <person name="Van de Peer Y."/>
            <person name="Wincker P."/>
        </authorList>
    </citation>
    <scope>NUCLEOTIDE SEQUENCE [LARGE SCALE GENOMIC DNA]</scope>
    <source>
        <strain evidence="13">Ec32 / CCAP1310/4</strain>
    </source>
</reference>
<evidence type="ECO:0000256" key="7">
    <source>
        <dbReference type="ARBA" id="ARBA00023136"/>
    </source>
</evidence>
<feature type="transmembrane region" description="Helical" evidence="9">
    <location>
        <begin position="344"/>
        <end position="363"/>
    </location>
</feature>
<dbReference type="PANTHER" id="PTHR23130:SF171">
    <property type="entry name" value="OS01G0895300 PROTEIN"/>
    <property type="match status" value="1"/>
</dbReference>
<dbReference type="eggNOG" id="KOG4293">
    <property type="taxonomic scope" value="Eukaryota"/>
</dbReference>
<evidence type="ECO:0000313" key="13">
    <source>
        <dbReference type="Proteomes" id="UP000002630"/>
    </source>
</evidence>
<evidence type="ECO:0000259" key="10">
    <source>
        <dbReference type="PROSITE" id="PS50836"/>
    </source>
</evidence>
<keyword evidence="4" id="KW-0732">Signal</keyword>
<feature type="transmembrane region" description="Helical" evidence="9">
    <location>
        <begin position="375"/>
        <end position="396"/>
    </location>
</feature>
<feature type="transmembrane region" description="Helical" evidence="9">
    <location>
        <begin position="433"/>
        <end position="452"/>
    </location>
</feature>
<evidence type="ECO:0000313" key="12">
    <source>
        <dbReference type="EMBL" id="CBJ26893.1"/>
    </source>
</evidence>
<evidence type="ECO:0000256" key="5">
    <source>
        <dbReference type="ARBA" id="ARBA00022982"/>
    </source>
</evidence>
<comment type="subcellular location">
    <subcellularLocation>
        <location evidence="1">Membrane</location>
    </subcellularLocation>
</comment>
<dbReference type="CDD" id="cd09631">
    <property type="entry name" value="DOMON_DOH"/>
    <property type="match status" value="2"/>
</dbReference>
<dbReference type="STRING" id="2880.D7G2R8"/>
<feature type="domain" description="DOMON" evidence="10">
    <location>
        <begin position="1"/>
        <end position="102"/>
    </location>
</feature>
<dbReference type="PROSITE" id="PS50939">
    <property type="entry name" value="CYTOCHROME_B561"/>
    <property type="match status" value="1"/>
</dbReference>
<dbReference type="InterPro" id="IPR006593">
    <property type="entry name" value="Cyt_b561/ferric_Rdtase_TM"/>
</dbReference>
<dbReference type="Pfam" id="PF03351">
    <property type="entry name" value="DOMON"/>
    <property type="match status" value="2"/>
</dbReference>
<dbReference type="PROSITE" id="PS50836">
    <property type="entry name" value="DOMON"/>
    <property type="match status" value="2"/>
</dbReference>
<dbReference type="OMA" id="NGAHERM"/>
<dbReference type="PANTHER" id="PTHR23130">
    <property type="entry name" value="CYTOCHROME B561 AND DOMON DOMAIN-CONTAINING PROTEIN"/>
    <property type="match status" value="1"/>
</dbReference>
<sequence>MQVVYDGEGFVGLGFSSNGAMVPADAVVGLPDEGTALEYDLSTYALSSDNEHETQEISGASVTQANSTTTLVFTRPLSPADDSKTVLSAEEGEEATFIWAYGSSNTFEYHEARGDFTVSDLLCSEAVGEEEEDDAAAAETAAENCASSDPDFEYEVAPHEDLALFWSVVGTSVSVKAVYQGEGYLSIGFSDSGKMPGSDAVIGLPDEATALEYDMDSYSTPEEAADQEISDATITQVDGVTTLTFVRPLEPSGDGKQILSVSEPTAWLYAWGGSNTFQQHSTRGAISLTLDSCTVGDAGGGGTSTEYAHGWLMALGWTLCFPAGIMYARFSSSFKDIGFPAHRLLQSLGSVLVIIGFFCAVAFTEDFGLDHFSNAHGKAGLVLTIFVMLQVVAAVFRPSKPPAGAVVQDANGQAKPAPVSKVRKAWTLLHRGLGYITVIWAVFQCFGGLDLLEVDDTWWALYFFLVIAAITAFVVLQTLACWRSKRDVPMDYSRPRSQAGSVPAFTGTRQPVPPSATATRLEY</sequence>
<dbReference type="EMBL" id="FN649748">
    <property type="protein sequence ID" value="CBJ26893.1"/>
    <property type="molecule type" value="Genomic_DNA"/>
</dbReference>
<keyword evidence="13" id="KW-1185">Reference proteome</keyword>
<name>D7G2R8_ECTSI</name>
<feature type="domain" description="Cytochrome b561" evidence="11">
    <location>
        <begin position="274"/>
        <end position="486"/>
    </location>
</feature>
<evidence type="ECO:0000256" key="9">
    <source>
        <dbReference type="SAM" id="Phobius"/>
    </source>
</evidence>
<dbReference type="OrthoDB" id="188511at2759"/>
<evidence type="ECO:0000256" key="6">
    <source>
        <dbReference type="ARBA" id="ARBA00022989"/>
    </source>
</evidence>
<keyword evidence="3 9" id="KW-0812">Transmembrane</keyword>
<feature type="transmembrane region" description="Helical" evidence="9">
    <location>
        <begin position="311"/>
        <end position="332"/>
    </location>
</feature>
<evidence type="ECO:0000256" key="8">
    <source>
        <dbReference type="SAM" id="MobiDB-lite"/>
    </source>
</evidence>
<dbReference type="InterPro" id="IPR005018">
    <property type="entry name" value="DOMON_domain"/>
</dbReference>
<evidence type="ECO:0000259" key="11">
    <source>
        <dbReference type="PROSITE" id="PS50939"/>
    </source>
</evidence>
<dbReference type="GO" id="GO:0016020">
    <property type="term" value="C:membrane"/>
    <property type="evidence" value="ECO:0007669"/>
    <property type="project" value="UniProtKB-SubCell"/>
</dbReference>
<keyword evidence="7 9" id="KW-0472">Membrane</keyword>
<dbReference type="Pfam" id="PF03188">
    <property type="entry name" value="Cytochrom_B561"/>
    <property type="match status" value="1"/>
</dbReference>
<keyword evidence="6 9" id="KW-1133">Transmembrane helix</keyword>
<organism evidence="12 13">
    <name type="scientific">Ectocarpus siliculosus</name>
    <name type="common">Brown alga</name>
    <name type="synonym">Conferva siliculosa</name>
    <dbReference type="NCBI Taxonomy" id="2880"/>
    <lineage>
        <taxon>Eukaryota</taxon>
        <taxon>Sar</taxon>
        <taxon>Stramenopiles</taxon>
        <taxon>Ochrophyta</taxon>
        <taxon>PX clade</taxon>
        <taxon>Phaeophyceae</taxon>
        <taxon>Ectocarpales</taxon>
        <taxon>Ectocarpaceae</taxon>
        <taxon>Ectocarpus</taxon>
    </lineage>
</organism>
<keyword evidence="2" id="KW-0813">Transport</keyword>
<evidence type="ECO:0000256" key="1">
    <source>
        <dbReference type="ARBA" id="ARBA00004370"/>
    </source>
</evidence>
<dbReference type="CDD" id="cd08760">
    <property type="entry name" value="Cyt_b561_FRRS1_like"/>
    <property type="match status" value="1"/>
</dbReference>
<dbReference type="SMART" id="SM00665">
    <property type="entry name" value="B561"/>
    <property type="match status" value="1"/>
</dbReference>
<gene>
    <name evidence="12" type="ORF">Esi_0048_0121</name>
</gene>
<dbReference type="AlphaFoldDB" id="D7G2R8"/>
<feature type="region of interest" description="Disordered" evidence="8">
    <location>
        <begin position="492"/>
        <end position="523"/>
    </location>
</feature>
<evidence type="ECO:0000256" key="3">
    <source>
        <dbReference type="ARBA" id="ARBA00022692"/>
    </source>
</evidence>
<proteinExistence type="predicted"/>
<feature type="transmembrane region" description="Helical" evidence="9">
    <location>
        <begin position="458"/>
        <end position="482"/>
    </location>
</feature>
<protein>
    <recommendedName>
        <fullName evidence="14">Cytochrome b561 domain-containing protein</fullName>
    </recommendedName>
</protein>
<dbReference type="InterPro" id="IPR045266">
    <property type="entry name" value="DOH_DOMON"/>
</dbReference>
<evidence type="ECO:0008006" key="14">
    <source>
        <dbReference type="Google" id="ProtNLM"/>
    </source>
</evidence>
<dbReference type="EMBL" id="FN648685">
    <property type="protein sequence ID" value="CBJ26893.1"/>
    <property type="molecule type" value="Genomic_DNA"/>
</dbReference>